<dbReference type="SMART" id="SM00154">
    <property type="entry name" value="ZnF_AN1"/>
    <property type="match status" value="1"/>
</dbReference>
<comment type="function">
    <text evidence="1">May be involved in environmental stress response.</text>
</comment>
<evidence type="ECO:0000256" key="4">
    <source>
        <dbReference type="ARBA" id="ARBA00022833"/>
    </source>
</evidence>
<keyword evidence="5" id="KW-0346">Stress response</keyword>
<comment type="caution">
    <text evidence="10">The sequence shown here is derived from an EMBL/GenBank/DDBJ whole genome shotgun (WGS) entry which is preliminary data.</text>
</comment>
<reference evidence="10" key="1">
    <citation type="submission" date="2020-01" db="EMBL/GenBank/DDBJ databases">
        <title>Genome sequence of Kobresia littledalei, the first chromosome-level genome in the family Cyperaceae.</title>
        <authorList>
            <person name="Qu G."/>
        </authorList>
    </citation>
    <scope>NUCLEOTIDE SEQUENCE</scope>
    <source>
        <strain evidence="10">C.B.Clarke</strain>
        <tissue evidence="10">Leaf</tissue>
    </source>
</reference>
<sequence>MAQESWKQETEETELRAPESPILCANNCGFYGSSVTNNMCSKCYREFIKQQPLLSQPTRPAEKSPSMGSSSSLLSEPGAAEASTVAAEVNATEDLKVNMPANRCFFCRKKVGLTGFQCRCGGTFCSLHRYSDIHECSFDYKSTGRTAIAKGNPVVKADKIDKI</sequence>
<dbReference type="InterPro" id="IPR050652">
    <property type="entry name" value="AN1_A20_ZnFinger"/>
</dbReference>
<dbReference type="Gene3D" id="4.10.1110.10">
    <property type="entry name" value="AN1-like Zinc finger"/>
    <property type="match status" value="1"/>
</dbReference>
<dbReference type="PANTHER" id="PTHR10634">
    <property type="entry name" value="AN1-TYPE ZINC FINGER PROTEIN"/>
    <property type="match status" value="1"/>
</dbReference>
<evidence type="ECO:0000313" key="10">
    <source>
        <dbReference type="EMBL" id="KAF3323529.1"/>
    </source>
</evidence>
<keyword evidence="4" id="KW-0862">Zinc</keyword>
<dbReference type="SMART" id="SM00259">
    <property type="entry name" value="ZnF_A20"/>
    <property type="match status" value="1"/>
</dbReference>
<dbReference type="GO" id="GO:0008270">
    <property type="term" value="F:zinc ion binding"/>
    <property type="evidence" value="ECO:0007669"/>
    <property type="project" value="UniProtKB-KW"/>
</dbReference>
<protein>
    <submittedName>
        <fullName evidence="10">A20 and AN1 domain-containing stress-associated protein</fullName>
    </submittedName>
</protein>
<dbReference type="InterPro" id="IPR000058">
    <property type="entry name" value="Znf_AN1"/>
</dbReference>
<dbReference type="PANTHER" id="PTHR10634:SF149">
    <property type="entry name" value="AN1-TYPE DOMAIN-CONTAINING PROTEIN-RELATED"/>
    <property type="match status" value="1"/>
</dbReference>
<evidence type="ECO:0000313" key="11">
    <source>
        <dbReference type="Proteomes" id="UP000623129"/>
    </source>
</evidence>
<dbReference type="SUPFAM" id="SSF118310">
    <property type="entry name" value="AN1-like Zinc finger"/>
    <property type="match status" value="1"/>
</dbReference>
<evidence type="ECO:0000256" key="1">
    <source>
        <dbReference type="ARBA" id="ARBA00003732"/>
    </source>
</evidence>
<name>A0A833QJ35_9POAL</name>
<organism evidence="10 11">
    <name type="scientific">Carex littledalei</name>
    <dbReference type="NCBI Taxonomy" id="544730"/>
    <lineage>
        <taxon>Eukaryota</taxon>
        <taxon>Viridiplantae</taxon>
        <taxon>Streptophyta</taxon>
        <taxon>Embryophyta</taxon>
        <taxon>Tracheophyta</taxon>
        <taxon>Spermatophyta</taxon>
        <taxon>Magnoliopsida</taxon>
        <taxon>Liliopsida</taxon>
        <taxon>Poales</taxon>
        <taxon>Cyperaceae</taxon>
        <taxon>Cyperoideae</taxon>
        <taxon>Cariceae</taxon>
        <taxon>Carex</taxon>
        <taxon>Carex subgen. Euthyceras</taxon>
    </lineage>
</organism>
<evidence type="ECO:0000256" key="3">
    <source>
        <dbReference type="ARBA" id="ARBA00022771"/>
    </source>
</evidence>
<feature type="domain" description="A20-type" evidence="8">
    <location>
        <begin position="18"/>
        <end position="52"/>
    </location>
</feature>
<dbReference type="Proteomes" id="UP000623129">
    <property type="component" value="Unassembled WGS sequence"/>
</dbReference>
<feature type="region of interest" description="Disordered" evidence="7">
    <location>
        <begin position="54"/>
        <end position="79"/>
    </location>
</feature>
<dbReference type="Pfam" id="PF01754">
    <property type="entry name" value="zf-A20"/>
    <property type="match status" value="1"/>
</dbReference>
<evidence type="ECO:0000259" key="9">
    <source>
        <dbReference type="PROSITE" id="PS51039"/>
    </source>
</evidence>
<dbReference type="FunFam" id="4.10.1110.10:FF:000001">
    <property type="entry name" value="Zinc finger AN1-type containing 6"/>
    <property type="match status" value="1"/>
</dbReference>
<evidence type="ECO:0000259" key="8">
    <source>
        <dbReference type="PROSITE" id="PS51036"/>
    </source>
</evidence>
<dbReference type="InterPro" id="IPR035896">
    <property type="entry name" value="AN1-like_Znf"/>
</dbReference>
<evidence type="ECO:0000256" key="5">
    <source>
        <dbReference type="ARBA" id="ARBA00023016"/>
    </source>
</evidence>
<dbReference type="InterPro" id="IPR002653">
    <property type="entry name" value="Znf_A20"/>
</dbReference>
<dbReference type="OrthoDB" id="428577at2759"/>
<feature type="compositionally biased region" description="Low complexity" evidence="7">
    <location>
        <begin position="64"/>
        <end position="79"/>
    </location>
</feature>
<dbReference type="Gene3D" id="1.20.5.4770">
    <property type="match status" value="1"/>
</dbReference>
<dbReference type="GO" id="GO:0003677">
    <property type="term" value="F:DNA binding"/>
    <property type="evidence" value="ECO:0007669"/>
    <property type="project" value="InterPro"/>
</dbReference>
<evidence type="ECO:0000256" key="7">
    <source>
        <dbReference type="SAM" id="MobiDB-lite"/>
    </source>
</evidence>
<gene>
    <name evidence="10" type="ORF">FCM35_KLT12260</name>
</gene>
<proteinExistence type="predicted"/>
<dbReference type="Pfam" id="PF01428">
    <property type="entry name" value="zf-AN1"/>
    <property type="match status" value="1"/>
</dbReference>
<keyword evidence="3 6" id="KW-0863">Zinc-finger</keyword>
<dbReference type="SUPFAM" id="SSF57716">
    <property type="entry name" value="Glucocorticoid receptor-like (DNA-binding domain)"/>
    <property type="match status" value="1"/>
</dbReference>
<dbReference type="EMBL" id="SWLB01000023">
    <property type="protein sequence ID" value="KAF3323529.1"/>
    <property type="molecule type" value="Genomic_DNA"/>
</dbReference>
<accession>A0A833QJ35</accession>
<keyword evidence="11" id="KW-1185">Reference proteome</keyword>
<keyword evidence="2" id="KW-0479">Metal-binding</keyword>
<evidence type="ECO:0000256" key="6">
    <source>
        <dbReference type="PROSITE-ProRule" id="PRU00449"/>
    </source>
</evidence>
<dbReference type="PROSITE" id="PS51036">
    <property type="entry name" value="ZF_A20"/>
    <property type="match status" value="1"/>
</dbReference>
<evidence type="ECO:0000256" key="2">
    <source>
        <dbReference type="ARBA" id="ARBA00022723"/>
    </source>
</evidence>
<dbReference type="PROSITE" id="PS51039">
    <property type="entry name" value="ZF_AN1"/>
    <property type="match status" value="1"/>
</dbReference>
<dbReference type="AlphaFoldDB" id="A0A833QJ35"/>
<feature type="domain" description="AN1-type" evidence="9">
    <location>
        <begin position="98"/>
        <end position="144"/>
    </location>
</feature>